<dbReference type="Pfam" id="PF03466">
    <property type="entry name" value="LysR_substrate"/>
    <property type="match status" value="1"/>
</dbReference>
<keyword evidence="4" id="KW-0804">Transcription</keyword>
<evidence type="ECO:0000256" key="1">
    <source>
        <dbReference type="ARBA" id="ARBA00009437"/>
    </source>
</evidence>
<dbReference type="KEGG" id="ccro:CMC5_053390"/>
<dbReference type="PRINTS" id="PR00039">
    <property type="entry name" value="HTHLYSR"/>
</dbReference>
<dbReference type="Gene3D" id="1.10.10.10">
    <property type="entry name" value="Winged helix-like DNA-binding domain superfamily/Winged helix DNA-binding domain"/>
    <property type="match status" value="1"/>
</dbReference>
<comment type="similarity">
    <text evidence="1">Belongs to the LysR transcriptional regulatory family.</text>
</comment>
<dbReference type="SUPFAM" id="SSF46785">
    <property type="entry name" value="Winged helix' DNA-binding domain"/>
    <property type="match status" value="1"/>
</dbReference>
<evidence type="ECO:0000256" key="4">
    <source>
        <dbReference type="ARBA" id="ARBA00023163"/>
    </source>
</evidence>
<dbReference type="PROSITE" id="PS50931">
    <property type="entry name" value="HTH_LYSR"/>
    <property type="match status" value="1"/>
</dbReference>
<dbReference type="InterPro" id="IPR036390">
    <property type="entry name" value="WH_DNA-bd_sf"/>
</dbReference>
<evidence type="ECO:0000259" key="5">
    <source>
        <dbReference type="PROSITE" id="PS50931"/>
    </source>
</evidence>
<dbReference type="InterPro" id="IPR000847">
    <property type="entry name" value="LysR_HTH_N"/>
</dbReference>
<evidence type="ECO:0000256" key="3">
    <source>
        <dbReference type="ARBA" id="ARBA00023125"/>
    </source>
</evidence>
<dbReference type="Pfam" id="PF00126">
    <property type="entry name" value="HTH_1"/>
    <property type="match status" value="1"/>
</dbReference>
<dbReference type="Gene3D" id="3.40.190.290">
    <property type="match status" value="1"/>
</dbReference>
<accession>A0A0K1EKP8</accession>
<dbReference type="PATRIC" id="fig|52.7.peg.5915"/>
<dbReference type="RefSeq" id="WP_050432992.1">
    <property type="nucleotide sequence ID" value="NZ_CP012159.1"/>
</dbReference>
<sequence>MAHREINRSGDMTVFVRVVELGSFSAAARALRMTPSAVSKMVGRLETRLGVRLFNRSTRHVQLTPEGTVYFERSARILADIDAAEREISPGLTPRGRLRVNANVPFGVHCLLPRIPAFLAAHPHITLDLALTDTVVDLFEAHADVAIRLGHLAESRLVARKLGESRMVVVASRAYLEHHGQPRKPADLAKHNCLGFCFARHTKGWPFRDRARKTSLFLPTGNTLVSDGEAMRRLALAGLGIARLGAFQVQPDIDTGAFVPLLEAHNPGDTLAAHAVFLGHDGKMPARVRAFLDYLVANVRLS</sequence>
<dbReference type="GO" id="GO:0043565">
    <property type="term" value="F:sequence-specific DNA binding"/>
    <property type="evidence" value="ECO:0007669"/>
    <property type="project" value="TreeGrafter"/>
</dbReference>
<feature type="domain" description="HTH lysR-type" evidence="5">
    <location>
        <begin position="11"/>
        <end position="64"/>
    </location>
</feature>
<dbReference type="OrthoDB" id="5416547at2"/>
<dbReference type="SUPFAM" id="SSF53850">
    <property type="entry name" value="Periplasmic binding protein-like II"/>
    <property type="match status" value="1"/>
</dbReference>
<keyword evidence="7" id="KW-1185">Reference proteome</keyword>
<dbReference type="PANTHER" id="PTHR30537">
    <property type="entry name" value="HTH-TYPE TRANSCRIPTIONAL REGULATOR"/>
    <property type="match status" value="1"/>
</dbReference>
<gene>
    <name evidence="6" type="primary">lysR</name>
    <name evidence="6" type="ORF">CMC5_053390</name>
</gene>
<organism evidence="6 7">
    <name type="scientific">Chondromyces crocatus</name>
    <dbReference type="NCBI Taxonomy" id="52"/>
    <lineage>
        <taxon>Bacteria</taxon>
        <taxon>Pseudomonadati</taxon>
        <taxon>Myxococcota</taxon>
        <taxon>Polyangia</taxon>
        <taxon>Polyangiales</taxon>
        <taxon>Polyangiaceae</taxon>
        <taxon>Chondromyces</taxon>
    </lineage>
</organism>
<dbReference type="InterPro" id="IPR058163">
    <property type="entry name" value="LysR-type_TF_proteobact-type"/>
</dbReference>
<dbReference type="InterPro" id="IPR036388">
    <property type="entry name" value="WH-like_DNA-bd_sf"/>
</dbReference>
<evidence type="ECO:0000313" key="6">
    <source>
        <dbReference type="EMBL" id="AKT41178.1"/>
    </source>
</evidence>
<dbReference type="PANTHER" id="PTHR30537:SF71">
    <property type="entry name" value="TRANSCRIPTIONAL REGULATORY PROTEIN"/>
    <property type="match status" value="1"/>
</dbReference>
<dbReference type="InterPro" id="IPR005119">
    <property type="entry name" value="LysR_subst-bd"/>
</dbReference>
<dbReference type="STRING" id="52.CMC5_053390"/>
<keyword evidence="3" id="KW-0238">DNA-binding</keyword>
<dbReference type="AlphaFoldDB" id="A0A0K1EKP8"/>
<keyword evidence="2" id="KW-0805">Transcription regulation</keyword>
<dbReference type="EMBL" id="CP012159">
    <property type="protein sequence ID" value="AKT41178.1"/>
    <property type="molecule type" value="Genomic_DNA"/>
</dbReference>
<evidence type="ECO:0000313" key="7">
    <source>
        <dbReference type="Proteomes" id="UP000067626"/>
    </source>
</evidence>
<proteinExistence type="inferred from homology"/>
<evidence type="ECO:0000256" key="2">
    <source>
        <dbReference type="ARBA" id="ARBA00023015"/>
    </source>
</evidence>
<dbReference type="GO" id="GO:0003700">
    <property type="term" value="F:DNA-binding transcription factor activity"/>
    <property type="evidence" value="ECO:0007669"/>
    <property type="project" value="InterPro"/>
</dbReference>
<dbReference type="FunFam" id="1.10.10.10:FF:000001">
    <property type="entry name" value="LysR family transcriptional regulator"/>
    <property type="match status" value="1"/>
</dbReference>
<protein>
    <submittedName>
        <fullName evidence="6">LysR family transcriptional regulator</fullName>
    </submittedName>
</protein>
<name>A0A0K1EKP8_CHOCO</name>
<dbReference type="Proteomes" id="UP000067626">
    <property type="component" value="Chromosome"/>
</dbReference>
<reference evidence="6 7" key="1">
    <citation type="submission" date="2015-07" db="EMBL/GenBank/DDBJ databases">
        <title>Genome analysis of myxobacterium Chondromyces crocatus Cm c5 reveals a high potential for natural compound synthesis and the genetic basis for the loss of fruiting body formation.</title>
        <authorList>
            <person name="Zaburannyi N."/>
            <person name="Bunk B."/>
            <person name="Maier J."/>
            <person name="Overmann J."/>
            <person name="Mueller R."/>
        </authorList>
    </citation>
    <scope>NUCLEOTIDE SEQUENCE [LARGE SCALE GENOMIC DNA]</scope>
    <source>
        <strain evidence="6 7">Cm c5</strain>
    </source>
</reference>
<dbReference type="GO" id="GO:0006351">
    <property type="term" value="P:DNA-templated transcription"/>
    <property type="evidence" value="ECO:0007669"/>
    <property type="project" value="TreeGrafter"/>
</dbReference>